<reference evidence="4" key="1">
    <citation type="journal article" date="2013" name="New Phytol.">
        <title>Comparative genomic and transcriptomic analyses reveal the hemibiotrophic stage shift of Colletotrichum fungi.</title>
        <authorList>
            <person name="Gan P."/>
            <person name="Ikeda K."/>
            <person name="Irieda H."/>
            <person name="Narusaka M."/>
            <person name="O'Connell R.J."/>
            <person name="Narusaka Y."/>
            <person name="Takano Y."/>
            <person name="Kubo Y."/>
            <person name="Shirasu K."/>
        </authorList>
    </citation>
    <scope>NUCLEOTIDE SEQUENCE [LARGE SCALE GENOMIC DNA]</scope>
    <source>
        <strain evidence="4">104-T / ATCC 96160 / CBS 514.97 / LARS 414 / MAFF 240422</strain>
    </source>
</reference>
<dbReference type="EMBL" id="AMCV02000018">
    <property type="protein sequence ID" value="TDZ19960.1"/>
    <property type="molecule type" value="Genomic_DNA"/>
</dbReference>
<sequence length="355" mass="40533">MVLVNGRTVLRLLSLTAAVVFVMALISLAAKHANPKAWFDTRLQKFCSMHVSESHVSFAEFTAWAEFTWAKSVQQRHHRIIQDYGDASRMPAFPFHYEQSPYTIWDLVPASYSCPYNVERIGRLGDGGHWVCGMSKYTAFPKDRQCVIYSFGLRGDVSFEQEMLDRTGCEMWAYDFYMDAFGKQLEEANPDRAHFQLAGVGGETDTSLDPPMYTIEDLMAKNEHEYIDILKMDVEFSEFESLDALHKSIPLPGELPIGQLIIQIHFFNQIGPKEFLQWWERLEERGLRPTWSEPSLVAVTVNLSKKDPILADYTMINTQDSRSVLFHGRYGAAVVRRQSARLLVSIASLSITARL</sequence>
<dbReference type="Pfam" id="PF13383">
    <property type="entry name" value="Methyltransf_22"/>
    <property type="match status" value="1"/>
</dbReference>
<feature type="transmembrane region" description="Helical" evidence="1">
    <location>
        <begin position="12"/>
        <end position="30"/>
    </location>
</feature>
<comment type="caution">
    <text evidence="3">The sequence shown here is derived from an EMBL/GenBank/DDBJ whole genome shotgun (WGS) entry which is preliminary data.</text>
</comment>
<dbReference type="STRING" id="1213857.A0A484FNT3"/>
<evidence type="ECO:0000313" key="3">
    <source>
        <dbReference type="EMBL" id="TDZ19960.1"/>
    </source>
</evidence>
<dbReference type="PANTHER" id="PTHR32026:SF10">
    <property type="entry name" value="METHYLTRANSFERASE-LIKE PROTEIN 24-RELATED"/>
    <property type="match status" value="1"/>
</dbReference>
<dbReference type="Proteomes" id="UP000014480">
    <property type="component" value="Unassembled WGS sequence"/>
</dbReference>
<keyword evidence="1" id="KW-0472">Membrane</keyword>
<dbReference type="PANTHER" id="PTHR32026">
    <property type="entry name" value="METHYLTRANSFERASE-LIKE PROTEIN 24"/>
    <property type="match status" value="1"/>
</dbReference>
<evidence type="ECO:0000259" key="2">
    <source>
        <dbReference type="Pfam" id="PF13383"/>
    </source>
</evidence>
<accession>A0A484FNT3</accession>
<dbReference type="AlphaFoldDB" id="A0A484FNT3"/>
<gene>
    <name evidence="3" type="ORF">Cob_v007200</name>
</gene>
<protein>
    <recommendedName>
        <fullName evidence="2">Methyltransferase domain-containing protein</fullName>
    </recommendedName>
</protein>
<evidence type="ECO:0000313" key="4">
    <source>
        <dbReference type="Proteomes" id="UP000014480"/>
    </source>
</evidence>
<organism evidence="3 4">
    <name type="scientific">Colletotrichum orbiculare (strain 104-T / ATCC 96160 / CBS 514.97 / LARS 414 / MAFF 240422)</name>
    <name type="common">Cucumber anthracnose fungus</name>
    <name type="synonym">Colletotrichum lagenarium</name>
    <dbReference type="NCBI Taxonomy" id="1213857"/>
    <lineage>
        <taxon>Eukaryota</taxon>
        <taxon>Fungi</taxon>
        <taxon>Dikarya</taxon>
        <taxon>Ascomycota</taxon>
        <taxon>Pezizomycotina</taxon>
        <taxon>Sordariomycetes</taxon>
        <taxon>Hypocreomycetidae</taxon>
        <taxon>Glomerellales</taxon>
        <taxon>Glomerellaceae</taxon>
        <taxon>Colletotrichum</taxon>
        <taxon>Colletotrichum orbiculare species complex</taxon>
    </lineage>
</organism>
<keyword evidence="4" id="KW-1185">Reference proteome</keyword>
<feature type="domain" description="Methyltransferase" evidence="2">
    <location>
        <begin position="57"/>
        <end position="242"/>
    </location>
</feature>
<keyword evidence="1" id="KW-0812">Transmembrane</keyword>
<dbReference type="OrthoDB" id="10006218at2759"/>
<keyword evidence="1" id="KW-1133">Transmembrane helix</keyword>
<reference evidence="4" key="2">
    <citation type="journal article" date="2019" name="Mol. Plant Microbe Interact.">
        <title>Genome sequence resources for four phytopathogenic fungi from the Colletotrichum orbiculare species complex.</title>
        <authorList>
            <person name="Gan P."/>
            <person name="Tsushima A."/>
            <person name="Narusaka M."/>
            <person name="Narusaka Y."/>
            <person name="Takano Y."/>
            <person name="Kubo Y."/>
            <person name="Shirasu K."/>
        </authorList>
    </citation>
    <scope>GENOME REANNOTATION</scope>
    <source>
        <strain evidence="4">104-T / ATCC 96160 / CBS 514.97 / LARS 414 / MAFF 240422</strain>
    </source>
</reference>
<dbReference type="InterPro" id="IPR026913">
    <property type="entry name" value="METTL24"/>
</dbReference>
<dbReference type="InterPro" id="IPR025714">
    <property type="entry name" value="Methyltranfer_dom"/>
</dbReference>
<proteinExistence type="predicted"/>
<evidence type="ECO:0000256" key="1">
    <source>
        <dbReference type="SAM" id="Phobius"/>
    </source>
</evidence>
<name>A0A484FNT3_COLOR</name>